<dbReference type="InterPro" id="IPR036271">
    <property type="entry name" value="Tet_transcr_reg_TetR-rel_C_sf"/>
</dbReference>
<dbReference type="PROSITE" id="PS50977">
    <property type="entry name" value="HTH_TETR_2"/>
    <property type="match status" value="1"/>
</dbReference>
<evidence type="ECO:0000259" key="5">
    <source>
        <dbReference type="PROSITE" id="PS50977"/>
    </source>
</evidence>
<dbReference type="Pfam" id="PF21993">
    <property type="entry name" value="TetR_C_13_2"/>
    <property type="match status" value="1"/>
</dbReference>
<proteinExistence type="predicted"/>
<dbReference type="InterPro" id="IPR054156">
    <property type="entry name" value="YxaF_TetR_C"/>
</dbReference>
<evidence type="ECO:0000313" key="7">
    <source>
        <dbReference type="Proteomes" id="UP001219956"/>
    </source>
</evidence>
<evidence type="ECO:0000256" key="1">
    <source>
        <dbReference type="ARBA" id="ARBA00023015"/>
    </source>
</evidence>
<name>A0ABT5IUI4_9NEIS</name>
<dbReference type="PANTHER" id="PTHR47506:SF3">
    <property type="entry name" value="HTH-TYPE TRANSCRIPTIONAL REGULATOR LMRA"/>
    <property type="match status" value="1"/>
</dbReference>
<dbReference type="SUPFAM" id="SSF48498">
    <property type="entry name" value="Tetracyclin repressor-like, C-terminal domain"/>
    <property type="match status" value="1"/>
</dbReference>
<organism evidence="6 7">
    <name type="scientific">Vogesella aquatica</name>
    <dbReference type="NCBI Taxonomy" id="2984206"/>
    <lineage>
        <taxon>Bacteria</taxon>
        <taxon>Pseudomonadati</taxon>
        <taxon>Pseudomonadota</taxon>
        <taxon>Betaproteobacteria</taxon>
        <taxon>Neisseriales</taxon>
        <taxon>Chromobacteriaceae</taxon>
        <taxon>Vogesella</taxon>
    </lineage>
</organism>
<dbReference type="Proteomes" id="UP001219956">
    <property type="component" value="Unassembled WGS sequence"/>
</dbReference>
<dbReference type="PANTHER" id="PTHR47506">
    <property type="entry name" value="TRANSCRIPTIONAL REGULATORY PROTEIN"/>
    <property type="match status" value="1"/>
</dbReference>
<feature type="DNA-binding region" description="H-T-H motif" evidence="4">
    <location>
        <begin position="29"/>
        <end position="48"/>
    </location>
</feature>
<keyword evidence="1" id="KW-0805">Transcription regulation</keyword>
<dbReference type="EMBL" id="JAQQLF010000004">
    <property type="protein sequence ID" value="MDC7716230.1"/>
    <property type="molecule type" value="Genomic_DNA"/>
</dbReference>
<feature type="domain" description="HTH tetR-type" evidence="5">
    <location>
        <begin position="6"/>
        <end position="66"/>
    </location>
</feature>
<dbReference type="InterPro" id="IPR001647">
    <property type="entry name" value="HTH_TetR"/>
</dbReference>
<evidence type="ECO:0000256" key="2">
    <source>
        <dbReference type="ARBA" id="ARBA00023125"/>
    </source>
</evidence>
<evidence type="ECO:0000313" key="6">
    <source>
        <dbReference type="EMBL" id="MDC7716230.1"/>
    </source>
</evidence>
<gene>
    <name evidence="6" type="ORF">PQU95_03215</name>
</gene>
<dbReference type="SUPFAM" id="SSF46689">
    <property type="entry name" value="Homeodomain-like"/>
    <property type="match status" value="1"/>
</dbReference>
<dbReference type="RefSeq" id="WP_272750659.1">
    <property type="nucleotide sequence ID" value="NZ_JAQQLF010000004.1"/>
</dbReference>
<dbReference type="Gene3D" id="1.10.357.10">
    <property type="entry name" value="Tetracycline Repressor, domain 2"/>
    <property type="match status" value="1"/>
</dbReference>
<comment type="caution">
    <text evidence="6">The sequence shown here is derived from an EMBL/GenBank/DDBJ whole genome shotgun (WGS) entry which is preliminary data.</text>
</comment>
<evidence type="ECO:0000256" key="4">
    <source>
        <dbReference type="PROSITE-ProRule" id="PRU00335"/>
    </source>
</evidence>
<sequence>MNDSAVDPRQRLVLAAADMLRQRGLNATSVREVAKLAQAPLGSTYHYFPGGKPQLISEAVQLSGEQVARYLTRTFAAGPRDGLLAFVALWRQLLQDKACRAGCPVMAVAADDSAADDDAPMLAAVAAAIRAWQQPLGDSLVTAGLPAARAARLATLLIAAVEGAILLCRAQGNTTALDEVAEELRLLLDNALAGVAAQGEP</sequence>
<protein>
    <submittedName>
        <fullName evidence="6">TetR family transcriptional regulator</fullName>
    </submittedName>
</protein>
<reference evidence="6 7" key="1">
    <citation type="submission" date="2023-01" db="EMBL/GenBank/DDBJ databases">
        <title>Novel species of the genus Vogesella isolated from rivers.</title>
        <authorList>
            <person name="Lu H."/>
        </authorList>
    </citation>
    <scope>NUCLEOTIDE SEQUENCE [LARGE SCALE GENOMIC DNA]</scope>
    <source>
        <strain evidence="6 7">DC21W</strain>
    </source>
</reference>
<keyword evidence="3" id="KW-0804">Transcription</keyword>
<evidence type="ECO:0000256" key="3">
    <source>
        <dbReference type="ARBA" id="ARBA00023163"/>
    </source>
</evidence>
<accession>A0ABT5IUI4</accession>
<dbReference type="InterPro" id="IPR009057">
    <property type="entry name" value="Homeodomain-like_sf"/>
</dbReference>
<keyword evidence="2 4" id="KW-0238">DNA-binding</keyword>
<dbReference type="Pfam" id="PF00440">
    <property type="entry name" value="TetR_N"/>
    <property type="match status" value="1"/>
</dbReference>
<keyword evidence="7" id="KW-1185">Reference proteome</keyword>